<gene>
    <name evidence="2" type="ORF">A0O31_02446</name>
</gene>
<protein>
    <submittedName>
        <fullName evidence="2">Uncharacterized protein</fullName>
    </submittedName>
</protein>
<accession>A0A1J0LYD6</accession>
<evidence type="ECO:0000313" key="3">
    <source>
        <dbReference type="Proteomes" id="UP000182993"/>
    </source>
</evidence>
<geneLocation type="plasmid" evidence="3">
    <name>ptb1</name>
</geneLocation>
<sequence>MGVRTGTCSWGKPASLHRSPPPWPGAKEEGGLEVMQAPRHHRQRLHHLLRQQTGKPLLRSPKRSPVWCGCRGFGPTPTSASTCSAIVRRKRCSGTRVRKERGKAMVNGRRSVIACSAHKHGRSYGPRMGGPPGGGLGGLRGPLFLGGKGPSRLPRTPWAPSCEGGHPRGHWGETPLRGTNRVLKAQQGRWLAKKEGVASPHTRAKRGFRRASPPPPRVL</sequence>
<feature type="region of interest" description="Disordered" evidence="1">
    <location>
        <begin position="1"/>
        <end position="29"/>
    </location>
</feature>
<dbReference type="EMBL" id="CP016313">
    <property type="protein sequence ID" value="APD10471.1"/>
    <property type="molecule type" value="Genomic_DNA"/>
</dbReference>
<proteinExistence type="predicted"/>
<dbReference type="Proteomes" id="UP000182993">
    <property type="component" value="Plasmid pTB1"/>
</dbReference>
<evidence type="ECO:0000256" key="1">
    <source>
        <dbReference type="SAM" id="MobiDB-lite"/>
    </source>
</evidence>
<dbReference type="AlphaFoldDB" id="A0A1J0LYD6"/>
<name>A0A1J0LYD6_THEBO</name>
<organism evidence="2 3">
    <name type="scientific">Thermus brockianus</name>
    <dbReference type="NCBI Taxonomy" id="56956"/>
    <lineage>
        <taxon>Bacteria</taxon>
        <taxon>Thermotogati</taxon>
        <taxon>Deinococcota</taxon>
        <taxon>Deinococci</taxon>
        <taxon>Thermales</taxon>
        <taxon>Thermaceae</taxon>
        <taxon>Thermus</taxon>
    </lineage>
</organism>
<feature type="region of interest" description="Disordered" evidence="1">
    <location>
        <begin position="136"/>
        <end position="219"/>
    </location>
</feature>
<dbReference type="KEGG" id="tbc:A0O31_02446"/>
<reference evidence="3" key="1">
    <citation type="submission" date="2016-06" db="EMBL/GenBank/DDBJ databases">
        <title>Whole genome sequencing of Thermus brockianus strain GE-1.</title>
        <authorList>
            <person name="Schaefers C."/>
            <person name="Blank S."/>
            <person name="Wiebusch S."/>
            <person name="Elleuche S."/>
            <person name="Antranikian G."/>
        </authorList>
    </citation>
    <scope>NUCLEOTIDE SEQUENCE [LARGE SCALE GENOMIC DNA]</scope>
    <source>
        <strain evidence="3">GE-1</strain>
        <plasmid evidence="3">ptb1</plasmid>
    </source>
</reference>
<keyword evidence="2" id="KW-0614">Plasmid</keyword>
<evidence type="ECO:0000313" key="2">
    <source>
        <dbReference type="EMBL" id="APD10471.1"/>
    </source>
</evidence>
<feature type="compositionally biased region" description="Gly residues" evidence="1">
    <location>
        <begin position="136"/>
        <end position="149"/>
    </location>
</feature>